<accession>A0ABM4Z3H7</accession>
<name>A0ABM4Z3H7_VULVU</name>
<proteinExistence type="predicted"/>
<dbReference type="GeneID" id="112922909"/>
<feature type="coiled-coil region" evidence="1">
    <location>
        <begin position="409"/>
        <end position="503"/>
    </location>
</feature>
<feature type="coiled-coil region" evidence="1">
    <location>
        <begin position="634"/>
        <end position="668"/>
    </location>
</feature>
<keyword evidence="1" id="KW-0175">Coiled coil</keyword>
<sequence>MERGVHMETAVTRPVLSPTHINATASETFTVLQQRMRIVEEQTSSLRDDLIMLDFGEKRSLSRGQLETPKCLEEPVNIISPIEKEVICSEKTDILWKNCEFLINRMCRLESLIQSLKMNIFRLQTEKDLNPQKTAFLKDQLNAIQEEHSKDLKLLHLEVMNLRQQLRDVKEDEDKAQEEVQRLTATLEIASETKKNAAIIEEELKTTKRKMNLRIQELRRQLSQEKHLRESLEKSGSAMLFKIQEMESTVEVERKQVQILQQNCIGLRSSMQTTQELLAQEQQRKGELETSISQLKSDLISRDELISKLVEENKNMQMSFNKEHEENAYLRSEIVSLHETSEKAQVSNDQLTRKCSELNSMLETLSMENARIIADHQAILQVEQKMMTQTFQEQNILLGAAHASITSELQTVQNEKTQLQAHLDHLILEHNQCIRKAQDTEKRTVLQKELLESTIARLRGELEASMQEKKSLLGEKEKLQEEVNKTEKEIVQEKCNLEKELAKNKIKVKQLEDQLHTFTETSSQNDHLRKLNKALEGKYAQVKSILEKNEEELSQAVKCRDVALKESQKLKGDLEALEDRENKKVGNFQRQLAEAKEDNCKVTIMLENVLASHSKMQGALEKVQIELGRRDSEIAGLKKERALNQQRVQKLEAEVDQWQARMLVVDAQHNGEMEPLQKALDVAREDNRKLAMSLEQALQTNNHLQTKLDHVQEKLESKELERQNLENFKERMTEESKIEVEMHAERIEALRKQFQTERETAKKVAQREVTELKKALDEANFRSVEVTRANRELRQKLTELEKVLNSSKEKIKNQKAQIKLHLSTKANNTQNIERMKQIEMELRQMELIKDQYQKKNYEQSLSIQKFVSEMTNLQKEMQLLAKSQYETSAQNKQQELRLEAERNVRQELESRCRELEETIRHLKKCKEATEHKLKEASVESEQITANLEEAHRWFKCRFDGLQLELTKNRLQRLPREDRWLEEDQGNRHDIASSQSVLHRWENKQNLKLMPKKCQSELERK</sequence>
<reference evidence="3" key="1">
    <citation type="submission" date="2025-08" db="UniProtKB">
        <authorList>
            <consortium name="RefSeq"/>
        </authorList>
    </citation>
    <scope>IDENTIFICATION</scope>
    <source>
        <tissue evidence="3">Cell line</tissue>
    </source>
</reference>
<organism evidence="2 3">
    <name type="scientific">Vulpes vulpes</name>
    <name type="common">Red fox</name>
    <dbReference type="NCBI Taxonomy" id="9627"/>
    <lineage>
        <taxon>Eukaryota</taxon>
        <taxon>Metazoa</taxon>
        <taxon>Chordata</taxon>
        <taxon>Craniata</taxon>
        <taxon>Vertebrata</taxon>
        <taxon>Euteleostomi</taxon>
        <taxon>Mammalia</taxon>
        <taxon>Eutheria</taxon>
        <taxon>Laurasiatheria</taxon>
        <taxon>Carnivora</taxon>
        <taxon>Caniformia</taxon>
        <taxon>Canidae</taxon>
        <taxon>Vulpes</taxon>
    </lineage>
</organism>
<dbReference type="PANTHER" id="PTHR35352:SF1">
    <property type="entry name" value="COILED-COIL DOMAIN-CONTAINING PROTEIN 150"/>
    <property type="match status" value="1"/>
</dbReference>
<evidence type="ECO:0000313" key="3">
    <source>
        <dbReference type="RefSeq" id="XP_072597088.1"/>
    </source>
</evidence>
<feature type="coiled-coil region" evidence="1">
    <location>
        <begin position="152"/>
        <end position="298"/>
    </location>
</feature>
<evidence type="ECO:0000256" key="1">
    <source>
        <dbReference type="SAM" id="Coils"/>
    </source>
</evidence>
<evidence type="ECO:0000313" key="2">
    <source>
        <dbReference type="Proteomes" id="UP001652641"/>
    </source>
</evidence>
<gene>
    <name evidence="3" type="primary">CCDC150</name>
</gene>
<protein>
    <submittedName>
        <fullName evidence="3">Coiled-coil domain-containing protein 150 isoform X4</fullName>
    </submittedName>
</protein>
<dbReference type="InterPro" id="IPR038807">
    <property type="entry name" value="CCDC150"/>
</dbReference>
<dbReference type="PANTHER" id="PTHR35352">
    <property type="entry name" value="COILED-COIL DOMAIN-CONTAINING PROTEIN 150"/>
    <property type="match status" value="1"/>
</dbReference>
<feature type="coiled-coil region" evidence="1">
    <location>
        <begin position="891"/>
        <end position="946"/>
    </location>
</feature>
<dbReference type="RefSeq" id="XP_072597088.1">
    <property type="nucleotide sequence ID" value="XM_072740987.1"/>
</dbReference>
<feature type="coiled-coil region" evidence="1">
    <location>
        <begin position="532"/>
        <end position="598"/>
    </location>
</feature>
<keyword evidence="2" id="KW-1185">Reference proteome</keyword>
<dbReference type="Proteomes" id="UP001652641">
    <property type="component" value="Chromosome 16"/>
</dbReference>
<feature type="coiled-coil region" evidence="1">
    <location>
        <begin position="694"/>
        <end position="855"/>
    </location>
</feature>